<keyword evidence="2" id="KW-1185">Reference proteome</keyword>
<name>A0A5P8PRA1_9CAUD</name>
<proteinExistence type="predicted"/>
<protein>
    <submittedName>
        <fullName evidence="1">Uncharacterized protein</fullName>
    </submittedName>
</protein>
<accession>A0A5P8PRA1</accession>
<dbReference type="EMBL" id="MN584918">
    <property type="protein sequence ID" value="QFR59817.1"/>
    <property type="molecule type" value="Genomic_DNA"/>
</dbReference>
<evidence type="ECO:0000313" key="1">
    <source>
        <dbReference type="EMBL" id="QFR59817.1"/>
    </source>
</evidence>
<dbReference type="Proteomes" id="UP000325783">
    <property type="component" value="Segment"/>
</dbReference>
<reference evidence="1 2" key="1">
    <citation type="submission" date="2019-10" db="EMBL/GenBank/DDBJ databases">
        <authorList>
            <person name="Lin L.C."/>
        </authorList>
    </citation>
    <scope>NUCLEOTIDE SEQUENCE [LARGE SCALE GENOMIC DNA]</scope>
</reference>
<evidence type="ECO:0000313" key="2">
    <source>
        <dbReference type="Proteomes" id="UP000325783"/>
    </source>
</evidence>
<gene>
    <name evidence="1" type="ORF">VOWphi5012_033</name>
</gene>
<sequence length="76" mass="9272">MWGIFKIFSRRKHIPFSKQDYDWILARYETHRGSIRKLVKELNHELELNASLSTYTKVWSGKVKREDCIDLRQKEF</sequence>
<organism evidence="1 2">
    <name type="scientific">Vibrio phage phi50-12</name>
    <dbReference type="NCBI Taxonomy" id="2654972"/>
    <lineage>
        <taxon>Viruses</taxon>
        <taxon>Duplodnaviria</taxon>
        <taxon>Heunggongvirae</taxon>
        <taxon>Uroviricota</taxon>
        <taxon>Caudoviricetes</taxon>
        <taxon>Schitoviridae</taxon>
        <taxon>Penintadodekavirus</taxon>
        <taxon>Penintadodekavirus 5012</taxon>
    </lineage>
</organism>